<organism evidence="5">
    <name type="scientific">Pseudomonas sp. Hg7Tf</name>
    <dbReference type="NCBI Taxonomy" id="3236988"/>
    <lineage>
        <taxon>Bacteria</taxon>
        <taxon>Pseudomonadati</taxon>
        <taxon>Pseudomonadota</taxon>
        <taxon>Gammaproteobacteria</taxon>
        <taxon>Pseudomonadales</taxon>
        <taxon>Pseudomonadaceae</taxon>
        <taxon>Pseudomonas</taxon>
    </lineage>
</organism>
<reference evidence="5" key="1">
    <citation type="submission" date="2024-07" db="EMBL/GenBank/DDBJ databases">
        <title>Identification and characteristics of a novel species of coltsfoot's symbiotic bacteria.</title>
        <authorList>
            <person name="Juszczyk A."/>
            <person name="Jasielczuk I."/>
            <person name="Gurgul A."/>
            <person name="Rogala M."/>
            <person name="Kowalczyk A."/>
            <person name="Szmatola T."/>
            <person name="Kosecka-Strojek M."/>
            <person name="Arent Z."/>
            <person name="Latowski D."/>
        </authorList>
    </citation>
    <scope>NUCLEOTIDE SEQUENCE</scope>
    <source>
        <strain evidence="5">Hg7Tf</strain>
    </source>
</reference>
<dbReference type="AlphaFoldDB" id="A0AB39I8S1"/>
<evidence type="ECO:0000256" key="3">
    <source>
        <dbReference type="ARBA" id="ARBA00023110"/>
    </source>
</evidence>
<accession>A0AB39I8S1</accession>
<sequence length="214" mass="24128">MKLLCLLLCLLALPLQAQEGPAAARVNGVPISQLRLERYFADYLQAQSRALTSIRNPSVYKRLREQALNDLIDKELLWQEAQRQGIKVSDRQVDEQIDQLRQAMGTAKPFEQRLADAGFDANSFADYTRHELAAQQVFMQASQVPEPSPDQVRAFYVANQESLQQAENQTGTGPVEPEQGLSLAKRLLVDQHQAQARHALLQRLRDAGQVQRLD</sequence>
<dbReference type="Pfam" id="PF13624">
    <property type="entry name" value="SurA_N_3"/>
    <property type="match status" value="1"/>
</dbReference>
<proteinExistence type="predicted"/>
<feature type="signal peptide" evidence="4">
    <location>
        <begin position="1"/>
        <end position="17"/>
    </location>
</feature>
<dbReference type="EMBL" id="CP162607">
    <property type="protein sequence ID" value="XDK38909.1"/>
    <property type="molecule type" value="Genomic_DNA"/>
</dbReference>
<evidence type="ECO:0000256" key="1">
    <source>
        <dbReference type="ARBA" id="ARBA00000971"/>
    </source>
</evidence>
<keyword evidence="4" id="KW-0732">Signal</keyword>
<evidence type="ECO:0000256" key="4">
    <source>
        <dbReference type="SAM" id="SignalP"/>
    </source>
</evidence>
<comment type="catalytic activity">
    <reaction evidence="1">
        <text>[protein]-peptidylproline (omega=180) = [protein]-peptidylproline (omega=0)</text>
        <dbReference type="Rhea" id="RHEA:16237"/>
        <dbReference type="Rhea" id="RHEA-COMP:10747"/>
        <dbReference type="Rhea" id="RHEA-COMP:10748"/>
        <dbReference type="ChEBI" id="CHEBI:83833"/>
        <dbReference type="ChEBI" id="CHEBI:83834"/>
        <dbReference type="EC" id="5.2.1.8"/>
    </reaction>
</comment>
<protein>
    <recommendedName>
        <fullName evidence="2">peptidylprolyl isomerase</fullName>
        <ecNumber evidence="2">5.2.1.8</ecNumber>
    </recommendedName>
</protein>
<dbReference type="GO" id="GO:0003755">
    <property type="term" value="F:peptidyl-prolyl cis-trans isomerase activity"/>
    <property type="evidence" value="ECO:0007669"/>
    <property type="project" value="UniProtKB-KW"/>
</dbReference>
<keyword evidence="3" id="KW-0697">Rotamase</keyword>
<dbReference type="EC" id="5.2.1.8" evidence="2"/>
<gene>
    <name evidence="5" type="ORF">AB4Y39_09635</name>
</gene>
<dbReference type="InterPro" id="IPR027304">
    <property type="entry name" value="Trigger_fact/SurA_dom_sf"/>
</dbReference>
<dbReference type="RefSeq" id="WP_045186119.1">
    <property type="nucleotide sequence ID" value="NZ_CP162607.1"/>
</dbReference>
<dbReference type="PANTHER" id="PTHR47245:SF2">
    <property type="entry name" value="PEPTIDYL-PROLYL CIS-TRANS ISOMERASE HP_0175-RELATED"/>
    <property type="match status" value="1"/>
</dbReference>
<dbReference type="SUPFAM" id="SSF109998">
    <property type="entry name" value="Triger factor/SurA peptide-binding domain-like"/>
    <property type="match status" value="1"/>
</dbReference>
<name>A0AB39I8S1_9PSED</name>
<dbReference type="InterPro" id="IPR050245">
    <property type="entry name" value="PrsA_foldase"/>
</dbReference>
<dbReference type="PANTHER" id="PTHR47245">
    <property type="entry name" value="PEPTIDYLPROLYL ISOMERASE"/>
    <property type="match status" value="1"/>
</dbReference>
<dbReference type="Gene3D" id="1.10.4030.10">
    <property type="entry name" value="Porin chaperone SurA, peptide-binding domain"/>
    <property type="match status" value="1"/>
</dbReference>
<feature type="chain" id="PRO_5044299710" description="peptidylprolyl isomerase" evidence="4">
    <location>
        <begin position="18"/>
        <end position="214"/>
    </location>
</feature>
<evidence type="ECO:0000256" key="2">
    <source>
        <dbReference type="ARBA" id="ARBA00013194"/>
    </source>
</evidence>
<keyword evidence="3" id="KW-0413">Isomerase</keyword>
<evidence type="ECO:0000313" key="5">
    <source>
        <dbReference type="EMBL" id="XDK38909.1"/>
    </source>
</evidence>